<evidence type="ECO:0000313" key="1">
    <source>
        <dbReference type="EMBL" id="JAD90880.1"/>
    </source>
</evidence>
<dbReference type="AlphaFoldDB" id="A0A0A9DYX6"/>
<dbReference type="EMBL" id="GBRH01207015">
    <property type="protein sequence ID" value="JAD90880.1"/>
    <property type="molecule type" value="Transcribed_RNA"/>
</dbReference>
<reference evidence="1" key="2">
    <citation type="journal article" date="2015" name="Data Brief">
        <title>Shoot transcriptome of the giant reed, Arundo donax.</title>
        <authorList>
            <person name="Barrero R.A."/>
            <person name="Guerrero F.D."/>
            <person name="Moolhuijzen P."/>
            <person name="Goolsby J.A."/>
            <person name="Tidwell J."/>
            <person name="Bellgard S.E."/>
            <person name="Bellgard M.I."/>
        </authorList>
    </citation>
    <scope>NUCLEOTIDE SEQUENCE</scope>
    <source>
        <tissue evidence="1">Shoot tissue taken approximately 20 cm above the soil surface</tissue>
    </source>
</reference>
<protein>
    <submittedName>
        <fullName evidence="1">Uncharacterized protein</fullName>
    </submittedName>
</protein>
<accession>A0A0A9DYX6</accession>
<proteinExistence type="predicted"/>
<reference evidence="1" key="1">
    <citation type="submission" date="2014-09" db="EMBL/GenBank/DDBJ databases">
        <authorList>
            <person name="Magalhaes I.L.F."/>
            <person name="Oliveira U."/>
            <person name="Santos F.R."/>
            <person name="Vidigal T.H.D.A."/>
            <person name="Brescovit A.D."/>
            <person name="Santos A.J."/>
        </authorList>
    </citation>
    <scope>NUCLEOTIDE SEQUENCE</scope>
    <source>
        <tissue evidence="1">Shoot tissue taken approximately 20 cm above the soil surface</tissue>
    </source>
</reference>
<sequence>MIHRILLICNRNSNESKDASASIFSRFKHPLLHGMLKFSFPENPPMGPVKTAVVLWPVEISAVPLSGSL</sequence>
<name>A0A0A9DYX6_ARUDO</name>
<organism evidence="1">
    <name type="scientific">Arundo donax</name>
    <name type="common">Giant reed</name>
    <name type="synonym">Donax arundinaceus</name>
    <dbReference type="NCBI Taxonomy" id="35708"/>
    <lineage>
        <taxon>Eukaryota</taxon>
        <taxon>Viridiplantae</taxon>
        <taxon>Streptophyta</taxon>
        <taxon>Embryophyta</taxon>
        <taxon>Tracheophyta</taxon>
        <taxon>Spermatophyta</taxon>
        <taxon>Magnoliopsida</taxon>
        <taxon>Liliopsida</taxon>
        <taxon>Poales</taxon>
        <taxon>Poaceae</taxon>
        <taxon>PACMAD clade</taxon>
        <taxon>Arundinoideae</taxon>
        <taxon>Arundineae</taxon>
        <taxon>Arundo</taxon>
    </lineage>
</organism>